<comment type="caution">
    <text evidence="4">The sequence shown here is derived from an EMBL/GenBank/DDBJ whole genome shotgun (WGS) entry which is preliminary data.</text>
</comment>
<sequence length="265" mass="28173">MTSFTRSCVAAAAVIALGVVGVVSLPSMAAAEEASPVTSVRSFRGMNEGRSQLFAESSSVAVDEGTDWGGVETLDVPQTKSQAEKDAEAAQQRAEEEARRQAAQQAAATASSTVSRSQVRTGTDSGLASYTNIDYSIAPAGFNPNHEIGDVGNRYAANNCTWWAYERRHQLGLPVGSFFGNGAQWAASAAAMGYWVDNTPRMIGDIMVFQGGQAGSSWGYGHVAIVEEIYPDGSVRVSEMGSGFPGYFSSTRVFSDTANYQYIHF</sequence>
<protein>
    <submittedName>
        <fullName evidence="4">CHAP domain</fullName>
    </submittedName>
</protein>
<feature type="region of interest" description="Disordered" evidence="1">
    <location>
        <begin position="65"/>
        <end position="123"/>
    </location>
</feature>
<keyword evidence="2" id="KW-0732">Signal</keyword>
<reference evidence="4 5" key="1">
    <citation type="submission" date="2014-03" db="EMBL/GenBank/DDBJ databases">
        <title>Genomics of Bifidobacteria.</title>
        <authorList>
            <person name="Ventura M."/>
            <person name="Milani C."/>
            <person name="Lugli G.A."/>
        </authorList>
    </citation>
    <scope>NUCLEOTIDE SEQUENCE [LARGE SCALE GENOMIC DNA]</scope>
    <source>
        <strain evidence="4 5">LMG 11586</strain>
    </source>
</reference>
<feature type="signal peptide" evidence="2">
    <location>
        <begin position="1"/>
        <end position="29"/>
    </location>
</feature>
<dbReference type="PROSITE" id="PS50911">
    <property type="entry name" value="CHAP"/>
    <property type="match status" value="1"/>
</dbReference>
<feature type="compositionally biased region" description="Basic and acidic residues" evidence="1">
    <location>
        <begin position="82"/>
        <end position="100"/>
    </location>
</feature>
<evidence type="ECO:0000256" key="1">
    <source>
        <dbReference type="SAM" id="MobiDB-lite"/>
    </source>
</evidence>
<dbReference type="PRINTS" id="PR01852">
    <property type="entry name" value="SIBAPROTEIN"/>
</dbReference>
<evidence type="ECO:0000256" key="2">
    <source>
        <dbReference type="SAM" id="SignalP"/>
    </source>
</evidence>
<evidence type="ECO:0000259" key="3">
    <source>
        <dbReference type="PROSITE" id="PS50911"/>
    </source>
</evidence>
<accession>A0A087ANH7</accession>
<feature type="chain" id="PRO_5039508042" evidence="2">
    <location>
        <begin position="30"/>
        <end position="265"/>
    </location>
</feature>
<feature type="domain" description="Peptidase C51" evidence="3">
    <location>
        <begin position="135"/>
        <end position="264"/>
    </location>
</feature>
<feature type="compositionally biased region" description="Low complexity" evidence="1">
    <location>
        <begin position="101"/>
        <end position="120"/>
    </location>
</feature>
<dbReference type="Proteomes" id="UP000029046">
    <property type="component" value="Unassembled WGS sequence"/>
</dbReference>
<dbReference type="eggNOG" id="COG3942">
    <property type="taxonomic scope" value="Bacteria"/>
</dbReference>
<dbReference type="eggNOG" id="COG0791">
    <property type="taxonomic scope" value="Bacteria"/>
</dbReference>
<dbReference type="InterPro" id="IPR038765">
    <property type="entry name" value="Papain-like_cys_pep_sf"/>
</dbReference>
<dbReference type="Pfam" id="PF05257">
    <property type="entry name" value="CHAP"/>
    <property type="match status" value="1"/>
</dbReference>
<dbReference type="EMBL" id="JGYX01000005">
    <property type="protein sequence ID" value="KFI60327.1"/>
    <property type="molecule type" value="Genomic_DNA"/>
</dbReference>
<dbReference type="OrthoDB" id="3240061at2"/>
<organism evidence="4 5">
    <name type="scientific">Bifidobacterium pullorum subsp. gallinarum</name>
    <dbReference type="NCBI Taxonomy" id="78344"/>
    <lineage>
        <taxon>Bacteria</taxon>
        <taxon>Bacillati</taxon>
        <taxon>Actinomycetota</taxon>
        <taxon>Actinomycetes</taxon>
        <taxon>Bifidobacteriales</taxon>
        <taxon>Bifidobacteriaceae</taxon>
        <taxon>Bifidobacterium</taxon>
    </lineage>
</organism>
<dbReference type="SUPFAM" id="SSF54001">
    <property type="entry name" value="Cysteine proteinases"/>
    <property type="match status" value="1"/>
</dbReference>
<evidence type="ECO:0000313" key="5">
    <source>
        <dbReference type="Proteomes" id="UP000029046"/>
    </source>
</evidence>
<keyword evidence="5" id="KW-1185">Reference proteome</keyword>
<dbReference type="AlphaFoldDB" id="A0A087ANH7"/>
<evidence type="ECO:0000313" key="4">
    <source>
        <dbReference type="EMBL" id="KFI60327.1"/>
    </source>
</evidence>
<proteinExistence type="predicted"/>
<gene>
    <name evidence="4" type="ORF">BIGA_0915</name>
</gene>
<name>A0A087ANH7_9BIFI</name>
<dbReference type="InterPro" id="IPR009148">
    <property type="entry name" value="PcsB-like"/>
</dbReference>
<dbReference type="Gene3D" id="3.90.1720.10">
    <property type="entry name" value="endopeptidase domain like (from Nostoc punctiforme)"/>
    <property type="match status" value="1"/>
</dbReference>
<dbReference type="InterPro" id="IPR007921">
    <property type="entry name" value="CHAP_dom"/>
</dbReference>